<evidence type="ECO:0000313" key="6">
    <source>
        <dbReference type="Proteomes" id="UP000324308"/>
    </source>
</evidence>
<organism evidence="5 6">
    <name type="scientific">Streptomyces tendae</name>
    <dbReference type="NCBI Taxonomy" id="1932"/>
    <lineage>
        <taxon>Bacteria</taxon>
        <taxon>Bacillati</taxon>
        <taxon>Actinomycetota</taxon>
        <taxon>Actinomycetes</taxon>
        <taxon>Kitasatosporales</taxon>
        <taxon>Streptomycetaceae</taxon>
        <taxon>Streptomyces</taxon>
    </lineage>
</organism>
<sequence>MIQTEMRPEATCPAPRLATRSIRLAIVEEDPLVRAGVSAIVQSHERIEVIDEVGLSWRGMTAAEWDVDVLLVGGEFLDDAFGKTLARRNGSRPETEVGLVAVLQADDAAMLRSAVMCSARGFVDRETSHLDIGRAVCEVYEGRTYVSSSIAETLVGWVARGVHRERLPVPQIEAALTERELQILEALGDGMSNTAIARRLHIQEATVRSHTYHILNKLNLSTRTEAVLAGYNYVHGIRLQGPDKRAQKPGKGPRYKA</sequence>
<name>A0ABX6A1Y4_STRTE</name>
<dbReference type="PANTHER" id="PTHR44688">
    <property type="entry name" value="DNA-BINDING TRANSCRIPTIONAL ACTIVATOR DEVR_DOSR"/>
    <property type="match status" value="1"/>
</dbReference>
<evidence type="ECO:0000256" key="1">
    <source>
        <dbReference type="ARBA" id="ARBA00023015"/>
    </source>
</evidence>
<dbReference type="EMBL" id="CP043960">
    <property type="protein sequence ID" value="QER90430.1"/>
    <property type="molecule type" value="Genomic_DNA"/>
</dbReference>
<feature type="domain" description="HTH luxR-type" evidence="4">
    <location>
        <begin position="169"/>
        <end position="234"/>
    </location>
</feature>
<reference evidence="5 6" key="1">
    <citation type="submission" date="2019-09" db="EMBL/GenBank/DDBJ databases">
        <title>Draft genome sequence of the Ebosin-producing strain Streptomyces sp. 139.</title>
        <authorList>
            <person name="Ai L."/>
            <person name="Geng M."/>
            <person name="Ma M."/>
            <person name="Bai L."/>
        </authorList>
    </citation>
    <scope>NUCLEOTIDE SEQUENCE [LARGE SCALE GENOMIC DNA]</scope>
    <source>
        <strain evidence="5 6">139</strain>
        <plasmid evidence="5 6">unnamed1</plasmid>
    </source>
</reference>
<gene>
    <name evidence="5" type="ORF">F3L20_32695</name>
</gene>
<dbReference type="InterPro" id="IPR000792">
    <property type="entry name" value="Tscrpt_reg_LuxR_C"/>
</dbReference>
<dbReference type="SMART" id="SM00421">
    <property type="entry name" value="HTH_LUXR"/>
    <property type="match status" value="1"/>
</dbReference>
<dbReference type="PROSITE" id="PS50043">
    <property type="entry name" value="HTH_LUXR_2"/>
    <property type="match status" value="1"/>
</dbReference>
<evidence type="ECO:0000256" key="2">
    <source>
        <dbReference type="ARBA" id="ARBA00023125"/>
    </source>
</evidence>
<keyword evidence="6" id="KW-1185">Reference proteome</keyword>
<keyword evidence="1" id="KW-0805">Transcription regulation</keyword>
<dbReference type="Pfam" id="PF00196">
    <property type="entry name" value="GerE"/>
    <property type="match status" value="1"/>
</dbReference>
<dbReference type="SUPFAM" id="SSF46894">
    <property type="entry name" value="C-terminal effector domain of the bipartite response regulators"/>
    <property type="match status" value="1"/>
</dbReference>
<keyword evidence="3" id="KW-0804">Transcription</keyword>
<keyword evidence="2" id="KW-0238">DNA-binding</keyword>
<dbReference type="InterPro" id="IPR016032">
    <property type="entry name" value="Sig_transdc_resp-reg_C-effctor"/>
</dbReference>
<dbReference type="Proteomes" id="UP000324308">
    <property type="component" value="Plasmid unnamed1"/>
</dbReference>
<dbReference type="CDD" id="cd06170">
    <property type="entry name" value="LuxR_C_like"/>
    <property type="match status" value="1"/>
</dbReference>
<dbReference type="RefSeq" id="WP_150157705.1">
    <property type="nucleotide sequence ID" value="NZ_CP043960.1"/>
</dbReference>
<protein>
    <submittedName>
        <fullName evidence="5">Response regulator transcription factor</fullName>
    </submittedName>
</protein>
<proteinExistence type="predicted"/>
<dbReference type="PRINTS" id="PR00038">
    <property type="entry name" value="HTHLUXR"/>
</dbReference>
<dbReference type="PROSITE" id="PS00622">
    <property type="entry name" value="HTH_LUXR_1"/>
    <property type="match status" value="1"/>
</dbReference>
<geneLocation type="plasmid" evidence="5 6">
    <name>unnamed1</name>
</geneLocation>
<dbReference type="Gene3D" id="3.40.50.2300">
    <property type="match status" value="1"/>
</dbReference>
<evidence type="ECO:0000259" key="4">
    <source>
        <dbReference type="PROSITE" id="PS50043"/>
    </source>
</evidence>
<dbReference type="PANTHER" id="PTHR44688:SF25">
    <property type="entry name" value="HTH LUXR-TYPE DOMAIN-CONTAINING PROTEIN"/>
    <property type="match status" value="1"/>
</dbReference>
<evidence type="ECO:0000256" key="3">
    <source>
        <dbReference type="ARBA" id="ARBA00023163"/>
    </source>
</evidence>
<evidence type="ECO:0000313" key="5">
    <source>
        <dbReference type="EMBL" id="QER90430.1"/>
    </source>
</evidence>
<keyword evidence="5" id="KW-0614">Plasmid</keyword>
<accession>A0ABX6A1Y4</accession>